<dbReference type="RefSeq" id="WP_035327487.1">
    <property type="nucleotide sequence ID" value="NZ_APVL01000002.1"/>
</dbReference>
<reference evidence="1 2" key="2">
    <citation type="journal article" date="2016" name="Sci. Rep.">
        <title>A novel serine protease, Sep1, from Bacillus firmus DS-1 has nematicidal activity and degrades multiple intestinal-associated nematode proteins.</title>
        <authorList>
            <person name="Geng C."/>
            <person name="Nie X."/>
            <person name="Tang Z."/>
            <person name="Zhang Y."/>
            <person name="Lin J."/>
            <person name="Sun M."/>
            <person name="Peng D."/>
        </authorList>
    </citation>
    <scope>NUCLEOTIDE SEQUENCE [LARGE SCALE GENOMIC DNA]</scope>
    <source>
        <strain evidence="1 2">DS1</strain>
    </source>
</reference>
<sequence>MEGYLNIPSKYIKKLAKANKVLHSGREINDVISDLIEQGHKEKLEYLENQFRFTSSNLSIFKPDSNFPTKSATAEKFIETLISERVVEQNKINTEWQPALSEHIKLCSVAVDGSDVYLKMVERKSSVRKTGWRKEPDYYAYVTSAVIHFSDKVIELRCAYSDRKKYAGFIMKLMGFPEPYKWTYTTIVTKEEAKQMCDILSAGLSSTQIAIPSTVGSMRFNGKKNINLRNDDTFSKIKNAITQVVGLPTDDTMDETCFFKFEDSVTEIEIDVAFEVNLKNGGFKFTKEVTEKVYEHVLEAYIYVCYILKQQNQVAQSAAGEGN</sequence>
<evidence type="ECO:0000313" key="1">
    <source>
        <dbReference type="EMBL" id="EWG12708.1"/>
    </source>
</evidence>
<accession>W7L2T3</accession>
<organism evidence="1 2">
    <name type="scientific">Cytobacillus firmus DS1</name>
    <dbReference type="NCBI Taxonomy" id="1307436"/>
    <lineage>
        <taxon>Bacteria</taxon>
        <taxon>Bacillati</taxon>
        <taxon>Bacillota</taxon>
        <taxon>Bacilli</taxon>
        <taxon>Bacillales</taxon>
        <taxon>Bacillaceae</taxon>
        <taxon>Cytobacillus</taxon>
    </lineage>
</organism>
<evidence type="ECO:0000313" key="2">
    <source>
        <dbReference type="Proteomes" id="UP000019270"/>
    </source>
</evidence>
<dbReference type="PATRIC" id="fig|1307436.3.peg.905"/>
<dbReference type="Proteomes" id="UP000019270">
    <property type="component" value="Unassembled WGS sequence"/>
</dbReference>
<name>W7L2T3_CYTFI</name>
<gene>
    <name evidence="1" type="ORF">PBF_04195</name>
</gene>
<proteinExistence type="predicted"/>
<dbReference type="AlphaFoldDB" id="W7L2T3"/>
<reference evidence="2" key="1">
    <citation type="submission" date="2013-03" db="EMBL/GenBank/DDBJ databases">
        <title>Draft genome sequence of Bacillus firmus DS1.</title>
        <authorList>
            <person name="Peng D."/>
            <person name="Zhu L."/>
            <person name="Sun M."/>
        </authorList>
    </citation>
    <scope>NUCLEOTIDE SEQUENCE [LARGE SCALE GENOMIC DNA]</scope>
    <source>
        <strain evidence="2">DS1</strain>
    </source>
</reference>
<protein>
    <submittedName>
        <fullName evidence="1">Uncharacterized protein</fullName>
    </submittedName>
</protein>
<comment type="caution">
    <text evidence="1">The sequence shown here is derived from an EMBL/GenBank/DDBJ whole genome shotgun (WGS) entry which is preliminary data.</text>
</comment>
<dbReference type="EMBL" id="APVL01000002">
    <property type="protein sequence ID" value="EWG12708.1"/>
    <property type="molecule type" value="Genomic_DNA"/>
</dbReference>
<dbReference type="OrthoDB" id="2614560at2"/>
<dbReference type="eggNOG" id="ENOG5033R24">
    <property type="taxonomic scope" value="Bacteria"/>
</dbReference>